<proteinExistence type="predicted"/>
<dbReference type="Pfam" id="PF16871">
    <property type="entry name" value="DUF5077"/>
    <property type="match status" value="1"/>
</dbReference>
<dbReference type="InterPro" id="IPR021862">
    <property type="entry name" value="DUF3472"/>
</dbReference>
<evidence type="ECO:0000313" key="3">
    <source>
        <dbReference type="EMBL" id="EID76856.1"/>
    </source>
</evidence>
<dbReference type="EMBL" id="AJJU01000002">
    <property type="protein sequence ID" value="EID76856.1"/>
    <property type="molecule type" value="Genomic_DNA"/>
</dbReference>
<dbReference type="PATRIC" id="fig|946077.3.peg.507"/>
<name>I0WKE0_9FLAO</name>
<dbReference type="Pfam" id="PF11958">
    <property type="entry name" value="DUF3472"/>
    <property type="match status" value="1"/>
</dbReference>
<dbReference type="PROSITE" id="PS51257">
    <property type="entry name" value="PROKAR_LIPOPROTEIN"/>
    <property type="match status" value="1"/>
</dbReference>
<feature type="domain" description="DUF5077" evidence="2">
    <location>
        <begin position="46"/>
        <end position="167"/>
    </location>
</feature>
<dbReference type="InterPro" id="IPR031712">
    <property type="entry name" value="DUF5077"/>
</dbReference>
<comment type="caution">
    <text evidence="3">The sequence shown here is derived from an EMBL/GenBank/DDBJ whole genome shotgun (WGS) entry which is preliminary data.</text>
</comment>
<protein>
    <submittedName>
        <fullName evidence="3">Nb031</fullName>
    </submittedName>
</protein>
<keyword evidence="4" id="KW-1185">Reference proteome</keyword>
<organism evidence="3 4">
    <name type="scientific">Imtechella halotolerans K1</name>
    <dbReference type="NCBI Taxonomy" id="946077"/>
    <lineage>
        <taxon>Bacteria</taxon>
        <taxon>Pseudomonadati</taxon>
        <taxon>Bacteroidota</taxon>
        <taxon>Flavobacteriia</taxon>
        <taxon>Flavobacteriales</taxon>
        <taxon>Flavobacteriaceae</taxon>
        <taxon>Imtechella</taxon>
    </lineage>
</organism>
<feature type="chain" id="PRO_5003636232" evidence="1">
    <location>
        <begin position="31"/>
        <end position="445"/>
    </location>
</feature>
<accession>I0WKE0</accession>
<dbReference type="Proteomes" id="UP000005938">
    <property type="component" value="Unassembled WGS sequence"/>
</dbReference>
<dbReference type="eggNOG" id="COG4932">
    <property type="taxonomic scope" value="Bacteria"/>
</dbReference>
<dbReference type="AlphaFoldDB" id="I0WKE0"/>
<keyword evidence="1" id="KW-0732">Signal</keyword>
<dbReference type="OrthoDB" id="6014523at2"/>
<gene>
    <name evidence="3" type="ORF">W5A_02495</name>
</gene>
<feature type="signal peptide" evidence="1">
    <location>
        <begin position="1"/>
        <end position="30"/>
    </location>
</feature>
<evidence type="ECO:0000313" key="4">
    <source>
        <dbReference type="Proteomes" id="UP000005938"/>
    </source>
</evidence>
<dbReference type="RefSeq" id="WP_008237055.1">
    <property type="nucleotide sequence ID" value="NZ_AJJU01000002.1"/>
</dbReference>
<sequence>MKKLRQTFLSLPFSIIILSIFTSCSSGTNAPLVKASITSDLDIIISPEGNSWTINDHTQNPKLINSNGIQNWKDPNTIIRTYVKLNASGELHIGLNAKSPTGSSKIKITVGDKSVEYTLKDTEYTILPIDKFPINTTGYHYIEIQGLSKEGANFGDIKDLRIGGSATKSGVTFVQDDFYWGRRGPSVHLSYETPDKDIQWSYSEITVPEGEDTIGSYYMANGFAQGYFGMQVNSPTERRVLFSVWSPYETDNPNEIPEDSRIILLGKGQGVTTGSFGNEGSGGQSYKVFNWKAGNTYRFLLKGEPSVNNSTDYTAYFFAPETEKWTLIASFRRPHTFTYLKRLHSFLENFSTNTGFIGRKAFYGNQWARDKEGNWYELTNAKFTADATARKGSRLDYAGGSQGNVFYMQNCGFFSNNTPMDSQHSRSANGTPPTIDFNTLEIPSL</sequence>
<dbReference type="STRING" id="946077.W5A_02495"/>
<evidence type="ECO:0000256" key="1">
    <source>
        <dbReference type="SAM" id="SignalP"/>
    </source>
</evidence>
<reference evidence="3 4" key="1">
    <citation type="journal article" date="2012" name="J. Bacteriol.">
        <title>Genome Sequence of the Halotolerant Bacterium Imtechella halotolerans K1T.</title>
        <authorList>
            <person name="Kumar S."/>
            <person name="Vikram S."/>
            <person name="Subramanian S."/>
            <person name="Raghava G.P."/>
            <person name="Pinnaka A.K."/>
        </authorList>
    </citation>
    <scope>NUCLEOTIDE SEQUENCE [LARGE SCALE GENOMIC DNA]</scope>
    <source>
        <strain evidence="3 4">K1</strain>
    </source>
</reference>
<evidence type="ECO:0000259" key="2">
    <source>
        <dbReference type="Pfam" id="PF16871"/>
    </source>
</evidence>